<evidence type="ECO:0000313" key="2">
    <source>
        <dbReference type="Proteomes" id="UP000834106"/>
    </source>
</evidence>
<dbReference type="InterPro" id="IPR012677">
    <property type="entry name" value="Nucleotide-bd_a/b_plait_sf"/>
</dbReference>
<protein>
    <submittedName>
        <fullName evidence="1">Uncharacterized protein</fullName>
    </submittedName>
</protein>
<dbReference type="GO" id="GO:0003676">
    <property type="term" value="F:nucleic acid binding"/>
    <property type="evidence" value="ECO:0007669"/>
    <property type="project" value="InterPro"/>
</dbReference>
<accession>A0AAD2DIL8</accession>
<dbReference type="InterPro" id="IPR035979">
    <property type="entry name" value="RBD_domain_sf"/>
</dbReference>
<sequence>MLTPSLFKVIRSMSSPKLFVGVLSWSTDEMSLREAFSQYREVVEGGNFGGAGDRNYPIDGNFNGGGGFGRADNYPREGDAFGGNYNYPAEVEAMMAVALTSTLVVKLVFLLDIFVELHIC</sequence>
<dbReference type="Gene3D" id="3.30.70.330">
    <property type="match status" value="1"/>
</dbReference>
<dbReference type="Proteomes" id="UP000834106">
    <property type="component" value="Chromosome 1"/>
</dbReference>
<reference evidence="1" key="1">
    <citation type="submission" date="2023-05" db="EMBL/GenBank/DDBJ databases">
        <authorList>
            <person name="Huff M."/>
        </authorList>
    </citation>
    <scope>NUCLEOTIDE SEQUENCE</scope>
</reference>
<organism evidence="1 2">
    <name type="scientific">Fraxinus pennsylvanica</name>
    <dbReference type="NCBI Taxonomy" id="56036"/>
    <lineage>
        <taxon>Eukaryota</taxon>
        <taxon>Viridiplantae</taxon>
        <taxon>Streptophyta</taxon>
        <taxon>Embryophyta</taxon>
        <taxon>Tracheophyta</taxon>
        <taxon>Spermatophyta</taxon>
        <taxon>Magnoliopsida</taxon>
        <taxon>eudicotyledons</taxon>
        <taxon>Gunneridae</taxon>
        <taxon>Pentapetalae</taxon>
        <taxon>asterids</taxon>
        <taxon>lamiids</taxon>
        <taxon>Lamiales</taxon>
        <taxon>Oleaceae</taxon>
        <taxon>Oleeae</taxon>
        <taxon>Fraxinus</taxon>
    </lineage>
</organism>
<name>A0AAD2DIL8_9LAMI</name>
<dbReference type="EMBL" id="OU503036">
    <property type="protein sequence ID" value="CAI9752741.1"/>
    <property type="molecule type" value="Genomic_DNA"/>
</dbReference>
<proteinExistence type="predicted"/>
<gene>
    <name evidence="1" type="ORF">FPE_LOCUS172</name>
</gene>
<dbReference type="SUPFAM" id="SSF54928">
    <property type="entry name" value="RNA-binding domain, RBD"/>
    <property type="match status" value="1"/>
</dbReference>
<evidence type="ECO:0000313" key="1">
    <source>
        <dbReference type="EMBL" id="CAI9752741.1"/>
    </source>
</evidence>
<keyword evidence="2" id="KW-1185">Reference proteome</keyword>
<dbReference type="AlphaFoldDB" id="A0AAD2DIL8"/>